<dbReference type="BioCyc" id="TSAC1094508:GLMA-459-MONOMER"/>
<proteinExistence type="predicted"/>
<evidence type="ECO:0008006" key="3">
    <source>
        <dbReference type="Google" id="ProtNLM"/>
    </source>
</evidence>
<evidence type="ECO:0000313" key="1">
    <source>
        <dbReference type="EMBL" id="AFK85490.1"/>
    </source>
</evidence>
<dbReference type="PANTHER" id="PTHR35004">
    <property type="entry name" value="TRANSPOSASE RV3428C-RELATED"/>
    <property type="match status" value="1"/>
</dbReference>
<dbReference type="KEGG" id="tsh:Tsac_0460"/>
<dbReference type="eggNOG" id="COG4584">
    <property type="taxonomic scope" value="Bacteria"/>
</dbReference>
<gene>
    <name evidence="1" type="ordered locus">Tsac_0460</name>
</gene>
<name>I3VSJ5_THESW</name>
<dbReference type="EMBL" id="CP003184">
    <property type="protein sequence ID" value="AFK85490.1"/>
    <property type="molecule type" value="Genomic_DNA"/>
</dbReference>
<reference evidence="1 2" key="1">
    <citation type="journal article" date="2014" name="Appl. Environ. Microbiol.">
        <title>Profile of Secreted Hydrolases, Associated Proteins, and SlpA in Thermoanaerobacterium saccharolyticum during the Degradation of Hemicellulose.</title>
        <authorList>
            <person name="Currie D.H."/>
            <person name="Guss A.M."/>
            <person name="Herring C.D."/>
            <person name="Giannone R.J."/>
            <person name="Johnson C.M."/>
            <person name="Lankford P.K."/>
            <person name="Brown S.D."/>
            <person name="Hettich R.L."/>
            <person name="Lynd L.R."/>
        </authorList>
    </citation>
    <scope>NUCLEOTIDE SEQUENCE [LARGE SCALE GENOMIC DNA]</scope>
    <source>
        <strain evidence="2">DSM 8691 / JW/SL-YS485</strain>
    </source>
</reference>
<protein>
    <recommendedName>
        <fullName evidence="3">Transposase</fullName>
    </recommendedName>
</protein>
<keyword evidence="2" id="KW-1185">Reference proteome</keyword>
<accession>I3VSJ5</accession>
<organism evidence="1 2">
    <name type="scientific">Thermoanaerobacterium saccharolyticum (strain DSM 8691 / JW/SL-YS485)</name>
    <dbReference type="NCBI Taxonomy" id="1094508"/>
    <lineage>
        <taxon>Bacteria</taxon>
        <taxon>Bacillati</taxon>
        <taxon>Bacillota</taxon>
        <taxon>Clostridia</taxon>
        <taxon>Thermoanaerobacterales</taxon>
        <taxon>Thermoanaerobacteraceae</taxon>
        <taxon>Thermoanaerobacterium</taxon>
    </lineage>
</organism>
<evidence type="ECO:0000313" key="2">
    <source>
        <dbReference type="Proteomes" id="UP000006178"/>
    </source>
</evidence>
<dbReference type="Proteomes" id="UP000006178">
    <property type="component" value="Chromosome"/>
</dbReference>
<dbReference type="AlphaFoldDB" id="I3VSJ5"/>
<dbReference type="PATRIC" id="fig|1094508.3.peg.465"/>
<dbReference type="STRING" id="1094508.Tsac_0460"/>
<sequence>MGIFNCEVIYERMKEEGYTGGKTILRDYVRQFRPSKHIQAVCRYETKPGEQAQVDWGEYNYIDQETGEVKNSTSLLWYLVIQEQCMCNSQIAVMFTHSIAALYMVLNILME</sequence>
<dbReference type="PANTHER" id="PTHR35004:SF6">
    <property type="entry name" value="TRANSPOSASE"/>
    <property type="match status" value="1"/>
</dbReference>